<organism evidence="3 4">
    <name type="scientific">Hyaloscypha bicolor E</name>
    <dbReference type="NCBI Taxonomy" id="1095630"/>
    <lineage>
        <taxon>Eukaryota</taxon>
        <taxon>Fungi</taxon>
        <taxon>Dikarya</taxon>
        <taxon>Ascomycota</taxon>
        <taxon>Pezizomycotina</taxon>
        <taxon>Leotiomycetes</taxon>
        <taxon>Helotiales</taxon>
        <taxon>Hyaloscyphaceae</taxon>
        <taxon>Hyaloscypha</taxon>
        <taxon>Hyaloscypha bicolor</taxon>
    </lineage>
</organism>
<accession>A0A2J6TFD6</accession>
<feature type="transmembrane region" description="Helical" evidence="2">
    <location>
        <begin position="122"/>
        <end position="144"/>
    </location>
</feature>
<dbReference type="GeneID" id="36594813"/>
<feature type="region of interest" description="Disordered" evidence="1">
    <location>
        <begin position="190"/>
        <end position="210"/>
    </location>
</feature>
<feature type="compositionally biased region" description="Polar residues" evidence="1">
    <location>
        <begin position="313"/>
        <end position="333"/>
    </location>
</feature>
<feature type="compositionally biased region" description="Low complexity" evidence="1">
    <location>
        <begin position="299"/>
        <end position="312"/>
    </location>
</feature>
<keyword evidence="2" id="KW-0812">Transmembrane</keyword>
<feature type="region of interest" description="Disordered" evidence="1">
    <location>
        <begin position="252"/>
        <end position="354"/>
    </location>
</feature>
<sequence>MAREYYAISHTPEYPSQYIAIPSLLLVTAVGLISCGIAALRQPEKSSDLPRYNGLPLIYHLVAENHEILYNYYAIVIPDGVICGWLLVSILVSTVWGVCGKPPKDGEAPKAGNPSDDKGFDIAVLVLVTVGWIISVVAVSRFALAAMGHRYGGGTSRHHRYRSEAPRAIESDIENVAGSSEDVNMDQLHGDRSPYDDTNMNATNGNRDSFDNVNISQDRASVHYVPGHPYHPLRMNPVDSIGTIRSVAPDVKESEKVTIDDAEQVPKSPKLATPLVSVPLPSQTTKSPIENAEQPSSRPESVPPLVSKSLSPDDTQSGTETTRNADQVPSTHRPTPPPASKSLPPTGCNCEQLQ</sequence>
<dbReference type="AlphaFoldDB" id="A0A2J6TFD6"/>
<reference evidence="3 4" key="1">
    <citation type="submission" date="2016-04" db="EMBL/GenBank/DDBJ databases">
        <title>A degradative enzymes factory behind the ericoid mycorrhizal symbiosis.</title>
        <authorList>
            <consortium name="DOE Joint Genome Institute"/>
            <person name="Martino E."/>
            <person name="Morin E."/>
            <person name="Grelet G."/>
            <person name="Kuo A."/>
            <person name="Kohler A."/>
            <person name="Daghino S."/>
            <person name="Barry K."/>
            <person name="Choi C."/>
            <person name="Cichocki N."/>
            <person name="Clum A."/>
            <person name="Copeland A."/>
            <person name="Hainaut M."/>
            <person name="Haridas S."/>
            <person name="Labutti K."/>
            <person name="Lindquist E."/>
            <person name="Lipzen A."/>
            <person name="Khouja H.-R."/>
            <person name="Murat C."/>
            <person name="Ohm R."/>
            <person name="Olson A."/>
            <person name="Spatafora J."/>
            <person name="Veneault-Fourrey C."/>
            <person name="Henrissat B."/>
            <person name="Grigoriev I."/>
            <person name="Martin F."/>
            <person name="Perotto S."/>
        </authorList>
    </citation>
    <scope>NUCLEOTIDE SEQUENCE [LARGE SCALE GENOMIC DNA]</scope>
    <source>
        <strain evidence="3 4">E</strain>
    </source>
</reference>
<gene>
    <name evidence="3" type="ORF">K444DRAFT_662721</name>
</gene>
<keyword evidence="4" id="KW-1185">Reference proteome</keyword>
<feature type="compositionally biased region" description="Polar residues" evidence="1">
    <location>
        <begin position="280"/>
        <end position="298"/>
    </location>
</feature>
<dbReference type="Proteomes" id="UP000235371">
    <property type="component" value="Unassembled WGS sequence"/>
</dbReference>
<evidence type="ECO:0000313" key="4">
    <source>
        <dbReference type="Proteomes" id="UP000235371"/>
    </source>
</evidence>
<proteinExistence type="predicted"/>
<keyword evidence="2" id="KW-1133">Transmembrane helix</keyword>
<evidence type="ECO:0000256" key="2">
    <source>
        <dbReference type="SAM" id="Phobius"/>
    </source>
</evidence>
<dbReference type="EMBL" id="KZ613786">
    <property type="protein sequence ID" value="PMD61722.1"/>
    <property type="molecule type" value="Genomic_DNA"/>
</dbReference>
<dbReference type="RefSeq" id="XP_024738626.1">
    <property type="nucleotide sequence ID" value="XM_024886736.1"/>
</dbReference>
<evidence type="ECO:0000313" key="3">
    <source>
        <dbReference type="EMBL" id="PMD61722.1"/>
    </source>
</evidence>
<dbReference type="PROSITE" id="PS51257">
    <property type="entry name" value="PROKAR_LIPOPROTEIN"/>
    <property type="match status" value="1"/>
</dbReference>
<name>A0A2J6TFD6_9HELO</name>
<feature type="transmembrane region" description="Helical" evidence="2">
    <location>
        <begin position="20"/>
        <end position="40"/>
    </location>
</feature>
<dbReference type="OrthoDB" id="10295991at2759"/>
<dbReference type="InParanoid" id="A0A2J6TFD6"/>
<evidence type="ECO:0000256" key="1">
    <source>
        <dbReference type="SAM" id="MobiDB-lite"/>
    </source>
</evidence>
<protein>
    <submittedName>
        <fullName evidence="3">Uncharacterized protein</fullName>
    </submittedName>
</protein>
<feature type="transmembrane region" description="Helical" evidence="2">
    <location>
        <begin position="72"/>
        <end position="96"/>
    </location>
</feature>
<keyword evidence="2" id="KW-0472">Membrane</keyword>
<feature type="compositionally biased region" description="Polar residues" evidence="1">
    <location>
        <begin position="196"/>
        <end position="210"/>
    </location>
</feature>